<accession>A0A1W6ZZH1</accession>
<proteinExistence type="predicted"/>
<evidence type="ECO:0000313" key="2">
    <source>
        <dbReference type="Proteomes" id="UP000194137"/>
    </source>
</evidence>
<reference evidence="1 2" key="1">
    <citation type="submission" date="2017-05" db="EMBL/GenBank/DDBJ databases">
        <title>Full genome sequence of Pseudorhodoplanes sinuspersici.</title>
        <authorList>
            <person name="Dastgheib S.M.M."/>
            <person name="Shavandi M."/>
            <person name="Tirandaz H."/>
        </authorList>
    </citation>
    <scope>NUCLEOTIDE SEQUENCE [LARGE SCALE GENOMIC DNA]</scope>
    <source>
        <strain evidence="1 2">RIPI110</strain>
    </source>
</reference>
<dbReference type="AlphaFoldDB" id="A0A1W6ZZH1"/>
<protein>
    <recommendedName>
        <fullName evidence="3">LacI family transcriptional regulator</fullName>
    </recommendedName>
</protein>
<sequence>MRGDLDDRGDTLTVCIPLRIRKRGGRKLMIAPDGAGAWPPPRARVDNALVKAVARAHRWRRLLESGEYATITELAAAEKINQSYVCRILRLTLLAPDVTESILDGRQPAELDLDSLLKPLPGDWAAQANVLLKNRAVRQRPRRPSKVI</sequence>
<organism evidence="1 2">
    <name type="scientific">Pseudorhodoplanes sinuspersici</name>
    <dbReference type="NCBI Taxonomy" id="1235591"/>
    <lineage>
        <taxon>Bacteria</taxon>
        <taxon>Pseudomonadati</taxon>
        <taxon>Pseudomonadota</taxon>
        <taxon>Alphaproteobacteria</taxon>
        <taxon>Hyphomicrobiales</taxon>
        <taxon>Pseudorhodoplanes</taxon>
    </lineage>
</organism>
<dbReference type="EMBL" id="CP021112">
    <property type="protein sequence ID" value="ARQ02720.1"/>
    <property type="molecule type" value="Genomic_DNA"/>
</dbReference>
<evidence type="ECO:0008006" key="3">
    <source>
        <dbReference type="Google" id="ProtNLM"/>
    </source>
</evidence>
<name>A0A1W6ZZH1_9HYPH</name>
<dbReference type="Proteomes" id="UP000194137">
    <property type="component" value="Chromosome"/>
</dbReference>
<keyword evidence="2" id="KW-1185">Reference proteome</keyword>
<gene>
    <name evidence="1" type="ORF">CAK95_02960</name>
</gene>
<dbReference type="STRING" id="1235591.CAK95_02960"/>
<dbReference type="KEGG" id="psin:CAK95_02960"/>
<evidence type="ECO:0000313" key="1">
    <source>
        <dbReference type="EMBL" id="ARQ02720.1"/>
    </source>
</evidence>
<dbReference type="SUPFAM" id="SSF109709">
    <property type="entry name" value="KorB DNA-binding domain-like"/>
    <property type="match status" value="1"/>
</dbReference>
<dbReference type="OrthoDB" id="1550462at2"/>